<gene>
    <name evidence="1" type="ORF">TRIUR3_19082</name>
</gene>
<sequence length="228" mass="24246">MSLTSPSLLSSPLPSRGALVFNKPSASSLAVSTARRGVRVVAEAAAVSSPASSVSAQRTQPSAAEVARTVVELAPSGTLSVVGADEFRQSGARTPQCTFLGALTKPSDKYELKWSADPGEHGGCKGPLPTERKSTTMCGGVAFITQVAYGVTVASTPVAKLSTRWETKFGEEIDEDRLYLISVERILHMEDFNEISLLRPNPIWVATGLRFSLASRRTIGRELLPLDG</sequence>
<dbReference type="STRING" id="4572.M8A3Q2"/>
<dbReference type="eggNOG" id="ENOG502QT0S">
    <property type="taxonomic scope" value="Eukaryota"/>
</dbReference>
<name>M8A3Q2_TRIUA</name>
<evidence type="ECO:0000313" key="1">
    <source>
        <dbReference type="EMBL" id="EMS67002.1"/>
    </source>
</evidence>
<organism evidence="1">
    <name type="scientific">Triticum urartu</name>
    <name type="common">Red wild einkorn</name>
    <name type="synonym">Crithodium urartu</name>
    <dbReference type="NCBI Taxonomy" id="4572"/>
    <lineage>
        <taxon>Eukaryota</taxon>
        <taxon>Viridiplantae</taxon>
        <taxon>Streptophyta</taxon>
        <taxon>Embryophyta</taxon>
        <taxon>Tracheophyta</taxon>
        <taxon>Spermatophyta</taxon>
        <taxon>Magnoliopsida</taxon>
        <taxon>Liliopsida</taxon>
        <taxon>Poales</taxon>
        <taxon>Poaceae</taxon>
        <taxon>BOP clade</taxon>
        <taxon>Pooideae</taxon>
        <taxon>Triticodae</taxon>
        <taxon>Triticeae</taxon>
        <taxon>Triticinae</taxon>
        <taxon>Triticum</taxon>
    </lineage>
</organism>
<proteinExistence type="predicted"/>
<protein>
    <submittedName>
        <fullName evidence="1">Uncharacterized protein</fullName>
    </submittedName>
</protein>
<reference evidence="1" key="1">
    <citation type="journal article" date="2013" name="Nature">
        <title>Draft genome of the wheat A-genome progenitor Triticum urartu.</title>
        <authorList>
            <person name="Ling H.Q."/>
            <person name="Zhao S."/>
            <person name="Liu D."/>
            <person name="Wang J."/>
            <person name="Sun H."/>
            <person name="Zhang C."/>
            <person name="Fan H."/>
            <person name="Li D."/>
            <person name="Dong L."/>
            <person name="Tao Y."/>
            <person name="Gao C."/>
            <person name="Wu H."/>
            <person name="Li Y."/>
            <person name="Cui Y."/>
            <person name="Guo X."/>
            <person name="Zheng S."/>
            <person name="Wang B."/>
            <person name="Yu K."/>
            <person name="Liang Q."/>
            <person name="Yang W."/>
            <person name="Lou X."/>
            <person name="Chen J."/>
            <person name="Feng M."/>
            <person name="Jian J."/>
            <person name="Zhang X."/>
            <person name="Luo G."/>
            <person name="Jiang Y."/>
            <person name="Liu J."/>
            <person name="Wang Z."/>
            <person name="Sha Y."/>
            <person name="Zhang B."/>
            <person name="Wu H."/>
            <person name="Tang D."/>
            <person name="Shen Q."/>
            <person name="Xue P."/>
            <person name="Zou S."/>
            <person name="Wang X."/>
            <person name="Liu X."/>
            <person name="Wang F."/>
            <person name="Yang Y."/>
            <person name="An X."/>
            <person name="Dong Z."/>
            <person name="Zhang K."/>
            <person name="Zhang X."/>
            <person name="Luo M.C."/>
            <person name="Dvorak J."/>
            <person name="Tong Y."/>
            <person name="Wang J."/>
            <person name="Yang H."/>
            <person name="Li Z."/>
            <person name="Wang D."/>
            <person name="Zhang A."/>
            <person name="Wang J."/>
        </authorList>
    </citation>
    <scope>NUCLEOTIDE SEQUENCE</scope>
</reference>
<dbReference type="EMBL" id="KD024822">
    <property type="protein sequence ID" value="EMS67002.1"/>
    <property type="molecule type" value="Genomic_DNA"/>
</dbReference>
<dbReference type="AlphaFoldDB" id="M8A3Q2"/>
<accession>M8A3Q2</accession>